<evidence type="ECO:0000256" key="5">
    <source>
        <dbReference type="ARBA" id="ARBA00022723"/>
    </source>
</evidence>
<feature type="binding site" evidence="10">
    <location>
        <position position="268"/>
    </location>
    <ligand>
        <name>Zn(2+)</name>
        <dbReference type="ChEBI" id="CHEBI:29105"/>
        <label>2</label>
        <note>catalytic</note>
    </ligand>
</feature>
<comment type="caution">
    <text evidence="11">The sequence shown here is derived from an EMBL/GenBank/DDBJ whole genome shotgun (WGS) entry which is preliminary data.</text>
</comment>
<feature type="binding site" evidence="10">
    <location>
        <position position="66"/>
    </location>
    <ligand>
        <name>Zn(2+)</name>
        <dbReference type="ChEBI" id="CHEBI:29105"/>
        <label>2</label>
        <note>catalytic</note>
    </ligand>
</feature>
<name>W4QCH6_9BACI</name>
<dbReference type="GO" id="GO:0042781">
    <property type="term" value="F:3'-tRNA processing endoribonuclease activity"/>
    <property type="evidence" value="ECO:0007669"/>
    <property type="project" value="UniProtKB-UniRule"/>
</dbReference>
<feature type="binding site" evidence="10">
    <location>
        <position position="139"/>
    </location>
    <ligand>
        <name>Zn(2+)</name>
        <dbReference type="ChEBI" id="CHEBI:29105"/>
        <label>1</label>
        <note>catalytic</note>
    </ligand>
</feature>
<evidence type="ECO:0000256" key="4">
    <source>
        <dbReference type="ARBA" id="ARBA00022722"/>
    </source>
</evidence>
<comment type="function">
    <text evidence="9 10">Zinc phosphodiesterase, which displays some tRNA 3'-processing endonuclease activity. Probably involved in tRNA maturation, by removing a 3'-trailer from precursor tRNA.</text>
</comment>
<dbReference type="GO" id="GO:0008270">
    <property type="term" value="F:zinc ion binding"/>
    <property type="evidence" value="ECO:0007669"/>
    <property type="project" value="UniProtKB-UniRule"/>
</dbReference>
<keyword evidence="12" id="KW-1185">Reference proteome</keyword>
<keyword evidence="6 10" id="KW-0255">Endonuclease</keyword>
<feature type="binding site" evidence="10">
    <location>
        <position position="67"/>
    </location>
    <ligand>
        <name>Zn(2+)</name>
        <dbReference type="ChEBI" id="CHEBI:29105"/>
        <label>2</label>
        <note>catalytic</note>
    </ligand>
</feature>
<evidence type="ECO:0000256" key="6">
    <source>
        <dbReference type="ARBA" id="ARBA00022759"/>
    </source>
</evidence>
<dbReference type="EC" id="3.1.26.11" evidence="2 10"/>
<protein>
    <recommendedName>
        <fullName evidence="2 10">Ribonuclease Z</fullName>
        <shortName evidence="10">RNase Z</shortName>
        <ecNumber evidence="2 10">3.1.26.11</ecNumber>
    </recommendedName>
    <alternativeName>
        <fullName evidence="10">tRNA 3 endonuclease</fullName>
    </alternativeName>
    <alternativeName>
        <fullName evidence="10">tRNase Z</fullName>
    </alternativeName>
</protein>
<comment type="subunit">
    <text evidence="1 10">Homodimer.</text>
</comment>
<feature type="binding site" evidence="10">
    <location>
        <position position="210"/>
    </location>
    <ligand>
        <name>Zn(2+)</name>
        <dbReference type="ChEBI" id="CHEBI:29105"/>
        <label>1</label>
        <note>catalytic</note>
    </ligand>
</feature>
<feature type="binding site" evidence="10">
    <location>
        <position position="62"/>
    </location>
    <ligand>
        <name>Zn(2+)</name>
        <dbReference type="ChEBI" id="CHEBI:29105"/>
        <label>1</label>
        <note>catalytic</note>
    </ligand>
</feature>
<keyword evidence="8 10" id="KW-0862">Zinc</keyword>
<keyword evidence="4 10" id="KW-0540">Nuclease</keyword>
<organism evidence="11 12">
    <name type="scientific">Halalkalibacter hemicellulosilyticusJCM 9152</name>
    <dbReference type="NCBI Taxonomy" id="1236971"/>
    <lineage>
        <taxon>Bacteria</taxon>
        <taxon>Bacillati</taxon>
        <taxon>Bacillota</taxon>
        <taxon>Bacilli</taxon>
        <taxon>Bacillales</taxon>
        <taxon>Bacillaceae</taxon>
        <taxon>Halalkalibacter</taxon>
    </lineage>
</organism>
<keyword evidence="7 10" id="KW-0378">Hydrolase</keyword>
<dbReference type="AlphaFoldDB" id="W4QCH6"/>
<comment type="catalytic activity">
    <reaction evidence="10">
        <text>Endonucleolytic cleavage of RNA, removing extra 3' nucleotides from tRNA precursor, generating 3' termini of tRNAs. A 3'-hydroxy group is left at the tRNA terminus and a 5'-phosphoryl group is left at the trailer molecule.</text>
        <dbReference type="EC" id="3.1.26.11"/>
    </reaction>
</comment>
<keyword evidence="3 10" id="KW-0819">tRNA processing</keyword>
<dbReference type="GO" id="GO:0042802">
    <property type="term" value="F:identical protein binding"/>
    <property type="evidence" value="ECO:0007669"/>
    <property type="project" value="UniProtKB-ARBA"/>
</dbReference>
<comment type="cofactor">
    <cofactor evidence="10">
        <name>Zn(2+)</name>
        <dbReference type="ChEBI" id="CHEBI:29105"/>
    </cofactor>
    <text evidence="10">Binds 2 Zn(2+) ions.</text>
</comment>
<dbReference type="FunFam" id="3.60.15.10:FF:000002">
    <property type="entry name" value="Ribonuclease Z"/>
    <property type="match status" value="1"/>
</dbReference>
<dbReference type="PANTHER" id="PTHR46018">
    <property type="entry name" value="ZINC PHOSPHODIESTERASE ELAC PROTEIN 1"/>
    <property type="match status" value="1"/>
</dbReference>
<proteinExistence type="inferred from homology"/>
<comment type="similarity">
    <text evidence="10">Belongs to the RNase Z family.</text>
</comment>
<evidence type="ECO:0000256" key="10">
    <source>
        <dbReference type="HAMAP-Rule" id="MF_01818"/>
    </source>
</evidence>
<evidence type="ECO:0000256" key="7">
    <source>
        <dbReference type="ARBA" id="ARBA00022801"/>
    </source>
</evidence>
<dbReference type="Pfam" id="PF23023">
    <property type="entry name" value="Anti-Pycsar_Apyc1"/>
    <property type="match status" value="1"/>
</dbReference>
<reference evidence="11" key="1">
    <citation type="journal article" date="2014" name="Genome Announc.">
        <title>Draft Genome Sequences of Three Alkaliphilic Bacillus Strains, Bacillus wakoensis JCM 9140T, Bacillus akibai JCM 9157T, and Bacillus hemicellulosilyticus JCM 9152T.</title>
        <authorList>
            <person name="Yuki M."/>
            <person name="Oshima K."/>
            <person name="Suda W."/>
            <person name="Oshida Y."/>
            <person name="Kitamura K."/>
            <person name="Iida T."/>
            <person name="Hattori M."/>
            <person name="Ohkuma M."/>
        </authorList>
    </citation>
    <scope>NUCLEOTIDE SEQUENCE [LARGE SCALE GENOMIC DNA]</scope>
    <source>
        <strain evidence="11">JCM 9152</strain>
    </source>
</reference>
<dbReference type="STRING" id="1236971.JCM9152_413"/>
<gene>
    <name evidence="10" type="primary">rnz</name>
    <name evidence="11" type="ORF">JCM9152_413</name>
</gene>
<dbReference type="HAMAP" id="MF_01818">
    <property type="entry name" value="RNase_Z_BN"/>
    <property type="match status" value="1"/>
</dbReference>
<feature type="binding site" evidence="10">
    <location>
        <position position="210"/>
    </location>
    <ligand>
        <name>Zn(2+)</name>
        <dbReference type="ChEBI" id="CHEBI:29105"/>
        <label>2</label>
        <note>catalytic</note>
    </ligand>
</feature>
<dbReference type="NCBIfam" id="TIGR02651">
    <property type="entry name" value="RNase_Z"/>
    <property type="match status" value="1"/>
</dbReference>
<evidence type="ECO:0000256" key="8">
    <source>
        <dbReference type="ARBA" id="ARBA00022833"/>
    </source>
</evidence>
<dbReference type="CDD" id="cd07717">
    <property type="entry name" value="RNaseZ_ZiPD-like_MBL-fold"/>
    <property type="match status" value="1"/>
</dbReference>
<dbReference type="SUPFAM" id="SSF56281">
    <property type="entry name" value="Metallo-hydrolase/oxidoreductase"/>
    <property type="match status" value="1"/>
</dbReference>
<dbReference type="InterPro" id="IPR036866">
    <property type="entry name" value="RibonucZ/Hydroxyglut_hydro"/>
</dbReference>
<evidence type="ECO:0000256" key="1">
    <source>
        <dbReference type="ARBA" id="ARBA00011738"/>
    </source>
</evidence>
<feature type="binding site" evidence="10">
    <location>
        <position position="64"/>
    </location>
    <ligand>
        <name>Zn(2+)</name>
        <dbReference type="ChEBI" id="CHEBI:29105"/>
        <label>1</label>
        <note>catalytic</note>
    </ligand>
</feature>
<dbReference type="OrthoDB" id="9800940at2"/>
<dbReference type="EMBL" id="BAUU01000002">
    <property type="protein sequence ID" value="GAE29074.1"/>
    <property type="molecule type" value="Genomic_DNA"/>
</dbReference>
<dbReference type="RefSeq" id="WP_035340252.1">
    <property type="nucleotide sequence ID" value="NZ_BAUU01000002.1"/>
</dbReference>
<dbReference type="PANTHER" id="PTHR46018:SF2">
    <property type="entry name" value="ZINC PHOSPHODIESTERASE ELAC PROTEIN 1"/>
    <property type="match status" value="1"/>
</dbReference>
<dbReference type="Gene3D" id="3.60.15.10">
    <property type="entry name" value="Ribonuclease Z/Hydroxyacylglutathione hydrolase-like"/>
    <property type="match status" value="1"/>
</dbReference>
<evidence type="ECO:0000256" key="2">
    <source>
        <dbReference type="ARBA" id="ARBA00012477"/>
    </source>
</evidence>
<evidence type="ECO:0000313" key="11">
    <source>
        <dbReference type="EMBL" id="GAE29074.1"/>
    </source>
</evidence>
<evidence type="ECO:0000313" key="12">
    <source>
        <dbReference type="Proteomes" id="UP000018895"/>
    </source>
</evidence>
<feature type="active site" description="Proton acceptor" evidence="10">
    <location>
        <position position="66"/>
    </location>
</feature>
<accession>W4QCH6</accession>
<dbReference type="NCBIfam" id="NF000801">
    <property type="entry name" value="PRK00055.1-3"/>
    <property type="match status" value="1"/>
</dbReference>
<dbReference type="Proteomes" id="UP000018895">
    <property type="component" value="Unassembled WGS sequence"/>
</dbReference>
<sequence>MEFHFLGTGSGIPSKSRNVSGLAVRFLQRKDIWLFDCGEATQHQLLTSSITLSKISHIFITHLHGDHIYGLPGLLSSRSAQGGQSKLTIYGPEGIKEFIETTFKVSKTTLGYPIDYVIVKDDFKAYEQGITITVKQLDHVIESFAYKLIEDDKPGSLLVDKLKNAGIKPGPIYKKIKEGEQVTLRNGETVHHADYVSSPVKGRQVVIVGDTRPITSLTPFIKNVDLLIHEGTFLDDRREHAKKYGHSTIKEVTHLAKSANVQSLILTHISSRYVDMEKELLSEAEINFPQAIIAYDHMIYKLM</sequence>
<dbReference type="InterPro" id="IPR013471">
    <property type="entry name" value="RNase_Z/BN"/>
</dbReference>
<evidence type="ECO:0000256" key="9">
    <source>
        <dbReference type="ARBA" id="ARBA00057812"/>
    </source>
</evidence>
<keyword evidence="5 10" id="KW-0479">Metal-binding</keyword>
<evidence type="ECO:0000256" key="3">
    <source>
        <dbReference type="ARBA" id="ARBA00022694"/>
    </source>
</evidence>